<evidence type="ECO:0000256" key="1">
    <source>
        <dbReference type="SAM" id="MobiDB-lite"/>
    </source>
</evidence>
<dbReference type="InterPro" id="IPR029045">
    <property type="entry name" value="ClpP/crotonase-like_dom_sf"/>
</dbReference>
<dbReference type="OrthoDB" id="9803706at2"/>
<evidence type="ECO:0000259" key="2">
    <source>
        <dbReference type="PROSITE" id="PS50980"/>
    </source>
</evidence>
<sequence length="588" mass="62364">MNAGASTIAPALPGGTALTAPPGTAPGRLIPGFVPARTPVPDPAAAPPDAPATAPAAGASRTSPAAAPPPRPPGTRSRAEELAAIRERARQGPSPDATERQHARGKLTARERIELLLDEGSFSEIEPLRRHRADGFGMARRRPYSDGVLTGWGAVDGRTVFVYAHDFRIFGGSLGEAHAAKIHKVMDLAEAAGAPLVSLNDGAGARIQEGVTALAGYGGIFRRNARASGVIPQISVMLGPCAGGAAYSPALTDFVFMVQDIAQMFITGPDVVQAVTGESIGIDALGGARVHSTTSGVAGFSYPDEESCLADVRYLLSLLPSNNRELPPSQPCEDPADRRCEALFDLVPEDPSRPYDMLSVISEIVDDGEVFEVHATWARSVICAFARLGGDVVGIVANQPLSQAGVLDIQSSEKAARFVSGCDAFNIPLLTLVDVPGFLPGVAQEHDGIIRHGAKLLYSYCNATVPRVQLILRKAYGGAYIVMDSRSIGADLSYAWPTNEIAVMGAEGAANVIFRREIASADDPEEARRRHVEEYRSELMHPYYAAERGLVDDVIDPAATRETLIRAFRMLRSKHADLPSRKHGNPPA</sequence>
<dbReference type="Pfam" id="PF01039">
    <property type="entry name" value="Carboxyl_trans"/>
    <property type="match status" value="1"/>
</dbReference>
<dbReference type="Proteomes" id="UP000419138">
    <property type="component" value="Unassembled WGS sequence"/>
</dbReference>
<dbReference type="PROSITE" id="PS50980">
    <property type="entry name" value="COA_CT_NTER"/>
    <property type="match status" value="1"/>
</dbReference>
<dbReference type="InterPro" id="IPR034733">
    <property type="entry name" value="AcCoA_carboxyl_beta"/>
</dbReference>
<gene>
    <name evidence="4" type="ORF">FF041_19390</name>
</gene>
<feature type="domain" description="CoA carboxyltransferase C-terminal" evidence="3">
    <location>
        <begin position="335"/>
        <end position="570"/>
    </location>
</feature>
<dbReference type="InterPro" id="IPR011762">
    <property type="entry name" value="COA_CT_N"/>
</dbReference>
<accession>A0A646KJ48</accession>
<feature type="compositionally biased region" description="Pro residues" evidence="1">
    <location>
        <begin position="38"/>
        <end position="50"/>
    </location>
</feature>
<dbReference type="SUPFAM" id="SSF52096">
    <property type="entry name" value="ClpP/crotonase"/>
    <property type="match status" value="2"/>
</dbReference>
<dbReference type="PANTHER" id="PTHR43842:SF2">
    <property type="entry name" value="PROPIONYL-COA CARBOXYLASE BETA CHAIN, MITOCHONDRIAL"/>
    <property type="match status" value="1"/>
</dbReference>
<dbReference type="PROSITE" id="PS50989">
    <property type="entry name" value="COA_CT_CTER"/>
    <property type="match status" value="1"/>
</dbReference>
<evidence type="ECO:0000259" key="3">
    <source>
        <dbReference type="PROSITE" id="PS50989"/>
    </source>
</evidence>
<dbReference type="InterPro" id="IPR011763">
    <property type="entry name" value="COA_CT_C"/>
</dbReference>
<dbReference type="GO" id="GO:0009317">
    <property type="term" value="C:acetyl-CoA carboxylase complex"/>
    <property type="evidence" value="ECO:0007669"/>
    <property type="project" value="TreeGrafter"/>
</dbReference>
<feature type="compositionally biased region" description="Basic and acidic residues" evidence="1">
    <location>
        <begin position="97"/>
        <end position="106"/>
    </location>
</feature>
<comment type="caution">
    <text evidence="4">The sequence shown here is derived from an EMBL/GenBank/DDBJ whole genome shotgun (WGS) entry which is preliminary data.</text>
</comment>
<keyword evidence="5" id="KW-1185">Reference proteome</keyword>
<evidence type="ECO:0000313" key="5">
    <source>
        <dbReference type="Proteomes" id="UP000419138"/>
    </source>
</evidence>
<feature type="compositionally biased region" description="Low complexity" evidence="1">
    <location>
        <begin position="51"/>
        <end position="65"/>
    </location>
</feature>
<organism evidence="4 5">
    <name type="scientific">Streptomyces jumonjinensis</name>
    <dbReference type="NCBI Taxonomy" id="1945"/>
    <lineage>
        <taxon>Bacteria</taxon>
        <taxon>Bacillati</taxon>
        <taxon>Actinomycetota</taxon>
        <taxon>Actinomycetes</taxon>
        <taxon>Kitasatosporales</taxon>
        <taxon>Streptomycetaceae</taxon>
        <taxon>Streptomyces</taxon>
    </lineage>
</organism>
<reference evidence="4 5" key="1">
    <citation type="submission" date="2019-05" db="EMBL/GenBank/DDBJ databases">
        <title>Comparative genomics and metabolomics analyses of clavulanic acid producing Streptomyces species provides insight into specialized metabolism and evolution of beta-lactam biosynthetic gene clusters.</title>
        <authorList>
            <person name="Moore M.A."/>
            <person name="Cruz-Morales P."/>
            <person name="Barona Gomez F."/>
            <person name="Kapil T."/>
        </authorList>
    </citation>
    <scope>NUCLEOTIDE SEQUENCE [LARGE SCALE GENOMIC DNA]</scope>
    <source>
        <strain evidence="4 5">NRRL 5741</strain>
    </source>
</reference>
<feature type="domain" description="CoA carboxyltransferase N-terminal" evidence="2">
    <location>
        <begin position="75"/>
        <end position="331"/>
    </location>
</feature>
<name>A0A646KJ48_STRJU</name>
<feature type="region of interest" description="Disordered" evidence="1">
    <location>
        <begin position="87"/>
        <end position="106"/>
    </location>
</feature>
<dbReference type="PANTHER" id="PTHR43842">
    <property type="entry name" value="PROPIONYL-COA CARBOXYLASE BETA CHAIN"/>
    <property type="match status" value="1"/>
</dbReference>
<proteinExistence type="predicted"/>
<dbReference type="AlphaFoldDB" id="A0A646KJ48"/>
<protein>
    <submittedName>
        <fullName evidence="4">Acyl-CoA carboxylase subunit beta</fullName>
    </submittedName>
</protein>
<dbReference type="Gene3D" id="3.90.226.10">
    <property type="entry name" value="2-enoyl-CoA Hydratase, Chain A, domain 1"/>
    <property type="match status" value="2"/>
</dbReference>
<dbReference type="EMBL" id="VCLA01000150">
    <property type="protein sequence ID" value="MQT02289.1"/>
    <property type="molecule type" value="Genomic_DNA"/>
</dbReference>
<feature type="region of interest" description="Disordered" evidence="1">
    <location>
        <begin position="1"/>
        <end position="79"/>
    </location>
</feature>
<evidence type="ECO:0000313" key="4">
    <source>
        <dbReference type="EMBL" id="MQT02289.1"/>
    </source>
</evidence>
<dbReference type="InterPro" id="IPR051047">
    <property type="entry name" value="AccD/PCCB"/>
</dbReference>
<dbReference type="GO" id="GO:0004658">
    <property type="term" value="F:propionyl-CoA carboxylase activity"/>
    <property type="evidence" value="ECO:0007669"/>
    <property type="project" value="TreeGrafter"/>
</dbReference>